<evidence type="ECO:0000313" key="3">
    <source>
        <dbReference type="Proteomes" id="UP001381693"/>
    </source>
</evidence>
<accession>A0AAN8XBK8</accession>
<proteinExistence type="predicted"/>
<gene>
    <name evidence="2" type="ORF">SK128_024818</name>
</gene>
<dbReference type="Proteomes" id="UP001381693">
    <property type="component" value="Unassembled WGS sequence"/>
</dbReference>
<name>A0AAN8XBK8_HALRR</name>
<evidence type="ECO:0000256" key="1">
    <source>
        <dbReference type="SAM" id="MobiDB-lite"/>
    </source>
</evidence>
<feature type="compositionally biased region" description="Polar residues" evidence="1">
    <location>
        <begin position="43"/>
        <end position="53"/>
    </location>
</feature>
<comment type="caution">
    <text evidence="2">The sequence shown here is derived from an EMBL/GenBank/DDBJ whole genome shotgun (WGS) entry which is preliminary data.</text>
</comment>
<reference evidence="2 3" key="1">
    <citation type="submission" date="2023-11" db="EMBL/GenBank/DDBJ databases">
        <title>Halocaridina rubra genome assembly.</title>
        <authorList>
            <person name="Smith C."/>
        </authorList>
    </citation>
    <scope>NUCLEOTIDE SEQUENCE [LARGE SCALE GENOMIC DNA]</scope>
    <source>
        <strain evidence="2">EP-1</strain>
        <tissue evidence="2">Whole</tissue>
    </source>
</reference>
<dbReference type="AlphaFoldDB" id="A0AAN8XBK8"/>
<dbReference type="EMBL" id="JAXCGZ010010025">
    <property type="protein sequence ID" value="KAK7075890.1"/>
    <property type="molecule type" value="Genomic_DNA"/>
</dbReference>
<protein>
    <submittedName>
        <fullName evidence="2">Uncharacterized protein</fullName>
    </submittedName>
</protein>
<evidence type="ECO:0000313" key="2">
    <source>
        <dbReference type="EMBL" id="KAK7075890.1"/>
    </source>
</evidence>
<keyword evidence="3" id="KW-1185">Reference proteome</keyword>
<organism evidence="2 3">
    <name type="scientific">Halocaridina rubra</name>
    <name type="common">Hawaiian red shrimp</name>
    <dbReference type="NCBI Taxonomy" id="373956"/>
    <lineage>
        <taxon>Eukaryota</taxon>
        <taxon>Metazoa</taxon>
        <taxon>Ecdysozoa</taxon>
        <taxon>Arthropoda</taxon>
        <taxon>Crustacea</taxon>
        <taxon>Multicrustacea</taxon>
        <taxon>Malacostraca</taxon>
        <taxon>Eumalacostraca</taxon>
        <taxon>Eucarida</taxon>
        <taxon>Decapoda</taxon>
        <taxon>Pleocyemata</taxon>
        <taxon>Caridea</taxon>
        <taxon>Atyoidea</taxon>
        <taxon>Atyidae</taxon>
        <taxon>Halocaridina</taxon>
    </lineage>
</organism>
<sequence>MPRVNPQTSTKFTPTIILSYQPPSKCHSSLGEDGVNDPFDMLSESSSPQQMAPSTRHRGVRRISGDRVDSTIGLMADTSGGSNGSAHNLAPPNRSASFTLHYSNIPGLNSNLSSVEHHLVGIGAYNGNAWGSLFRLMTCRLSWWR</sequence>
<feature type="region of interest" description="Disordered" evidence="1">
    <location>
        <begin position="23"/>
        <end position="87"/>
    </location>
</feature>